<dbReference type="PANTHER" id="PTHR47151">
    <property type="entry name" value="LEU/ILE/VAL-BINDING ABC TRANSPORTER SUBUNIT"/>
    <property type="match status" value="1"/>
</dbReference>
<protein>
    <submittedName>
        <fullName evidence="4">Branched-chain amino acid ABC transporter substrate-binding protein</fullName>
    </submittedName>
</protein>
<organism evidence="4 5">
    <name type="scientific">Ciceribacter ferrooxidans</name>
    <dbReference type="NCBI Taxonomy" id="2509717"/>
    <lineage>
        <taxon>Bacteria</taxon>
        <taxon>Pseudomonadati</taxon>
        <taxon>Pseudomonadota</taxon>
        <taxon>Alphaproteobacteria</taxon>
        <taxon>Hyphomicrobiales</taxon>
        <taxon>Rhizobiaceae</taxon>
        <taxon>Ciceribacter</taxon>
    </lineage>
</organism>
<dbReference type="InterPro" id="IPR028081">
    <property type="entry name" value="Leu-bd"/>
</dbReference>
<sequence>DCVNANGGINGRPIEYLVEDDQWNPEVAAQVATKLVKDEEVVALVGNASFVAMGVNAKLYEEQGVMAMASGCAVAECFESKNIVS</sequence>
<dbReference type="RefSeq" id="WP_165351269.1">
    <property type="nucleotide sequence ID" value="NZ_SDVB01000368.1"/>
</dbReference>
<feature type="non-terminal residue" evidence="4">
    <location>
        <position position="1"/>
    </location>
</feature>
<dbReference type="PANTHER" id="PTHR47151:SF2">
    <property type="entry name" value="AMINO ACID BINDING PROTEIN"/>
    <property type="match status" value="1"/>
</dbReference>
<comment type="similarity">
    <text evidence="1">Belongs to the leucine-binding protein family.</text>
</comment>
<reference evidence="4 5" key="1">
    <citation type="submission" date="2019-01" db="EMBL/GenBank/DDBJ databases">
        <authorList>
            <person name="Deng T."/>
        </authorList>
    </citation>
    <scope>NUCLEOTIDE SEQUENCE [LARGE SCALE GENOMIC DNA]</scope>
    <source>
        <strain evidence="4 5">F8825</strain>
    </source>
</reference>
<dbReference type="EMBL" id="SDVB01000368">
    <property type="protein sequence ID" value="RYB99371.1"/>
    <property type="molecule type" value="Genomic_DNA"/>
</dbReference>
<feature type="domain" description="Leucine-binding protein" evidence="3">
    <location>
        <begin position="2"/>
        <end position="83"/>
    </location>
</feature>
<evidence type="ECO:0000256" key="2">
    <source>
        <dbReference type="ARBA" id="ARBA00022729"/>
    </source>
</evidence>
<evidence type="ECO:0000256" key="1">
    <source>
        <dbReference type="ARBA" id="ARBA00010062"/>
    </source>
</evidence>
<gene>
    <name evidence="4" type="ORF">EUU22_22225</name>
</gene>
<keyword evidence="2" id="KW-0732">Signal</keyword>
<dbReference type="Gene3D" id="3.40.50.2300">
    <property type="match status" value="1"/>
</dbReference>
<name>A0A4Q2SBQ3_9HYPH</name>
<dbReference type="AlphaFoldDB" id="A0A4Q2SBQ3"/>
<evidence type="ECO:0000259" key="3">
    <source>
        <dbReference type="Pfam" id="PF13458"/>
    </source>
</evidence>
<feature type="non-terminal residue" evidence="4">
    <location>
        <position position="85"/>
    </location>
</feature>
<comment type="caution">
    <text evidence="4">The sequence shown here is derived from an EMBL/GenBank/DDBJ whole genome shotgun (WGS) entry which is preliminary data.</text>
</comment>
<evidence type="ECO:0000313" key="5">
    <source>
        <dbReference type="Proteomes" id="UP000291088"/>
    </source>
</evidence>
<dbReference type="SUPFAM" id="SSF53822">
    <property type="entry name" value="Periplasmic binding protein-like I"/>
    <property type="match status" value="1"/>
</dbReference>
<proteinExistence type="inferred from homology"/>
<evidence type="ECO:0000313" key="4">
    <source>
        <dbReference type="EMBL" id="RYB99371.1"/>
    </source>
</evidence>
<accession>A0A4Q2SBQ3</accession>
<keyword evidence="5" id="KW-1185">Reference proteome</keyword>
<dbReference type="InterPro" id="IPR028082">
    <property type="entry name" value="Peripla_BP_I"/>
</dbReference>
<dbReference type="Proteomes" id="UP000291088">
    <property type="component" value="Unassembled WGS sequence"/>
</dbReference>
<dbReference type="Pfam" id="PF13458">
    <property type="entry name" value="Peripla_BP_6"/>
    <property type="match status" value="1"/>
</dbReference>